<feature type="coiled-coil region" evidence="1">
    <location>
        <begin position="178"/>
        <end position="205"/>
    </location>
</feature>
<dbReference type="STRING" id="41688.A0A2N3N3J8"/>
<name>A0A2N3N3J8_9PEZI</name>
<evidence type="ECO:0000313" key="3">
    <source>
        <dbReference type="Proteomes" id="UP000233524"/>
    </source>
</evidence>
<sequence length="245" mass="27303">MTTANPPPSFFPHPFHPSSSFTIIIILQPTPTHNSLSQHTQLSNPRPREPYLFSALSLSLSLRKAPPQPKILKNSSLRPRSIITPPQFAALFPRALQSSPNIQTLYRDLEHQRSAAVDAVRENIDAEAKRGYRLRNEVAKARREEEQGEIDDEIEIERALFGASTDAQNTKHTLSSIIPELDGAVADLESEIKTLEEEEKNITASLKKTVGTMSDLRYGELDNKDLPQDALDALNALVARCNEMS</sequence>
<dbReference type="VEuPathDB" id="FungiDB:jhhlp_005608"/>
<dbReference type="EMBL" id="NLAX01000701">
    <property type="protein sequence ID" value="PKS07011.1"/>
    <property type="molecule type" value="Genomic_DNA"/>
</dbReference>
<dbReference type="GO" id="GO:0031511">
    <property type="term" value="C:Mis6-Sim4 complex"/>
    <property type="evidence" value="ECO:0007669"/>
    <property type="project" value="TreeGrafter"/>
</dbReference>
<evidence type="ECO:0000313" key="2">
    <source>
        <dbReference type="EMBL" id="PKS07011.1"/>
    </source>
</evidence>
<dbReference type="InterPro" id="IPR018565">
    <property type="entry name" value="Nkp2/Cnl2"/>
</dbReference>
<gene>
    <name evidence="2" type="ORF">jhhlp_005608</name>
</gene>
<protein>
    <submittedName>
        <fullName evidence="2">Uncharacterized protein</fullName>
    </submittedName>
</protein>
<keyword evidence="3" id="KW-1185">Reference proteome</keyword>
<dbReference type="PANTHER" id="PTHR28064:SF1">
    <property type="entry name" value="INNER KINETOCHORE SUBUNIT NKP2"/>
    <property type="match status" value="1"/>
</dbReference>
<organism evidence="2 3">
    <name type="scientific">Lomentospora prolificans</name>
    <dbReference type="NCBI Taxonomy" id="41688"/>
    <lineage>
        <taxon>Eukaryota</taxon>
        <taxon>Fungi</taxon>
        <taxon>Dikarya</taxon>
        <taxon>Ascomycota</taxon>
        <taxon>Pezizomycotina</taxon>
        <taxon>Sordariomycetes</taxon>
        <taxon>Hypocreomycetidae</taxon>
        <taxon>Microascales</taxon>
        <taxon>Microascaceae</taxon>
        <taxon>Lomentospora</taxon>
    </lineage>
</organism>
<accession>A0A2N3N3J8</accession>
<keyword evidence="1" id="KW-0175">Coiled coil</keyword>
<dbReference type="GO" id="GO:0007059">
    <property type="term" value="P:chromosome segregation"/>
    <property type="evidence" value="ECO:0007669"/>
    <property type="project" value="TreeGrafter"/>
</dbReference>
<dbReference type="InParanoid" id="A0A2N3N3J8"/>
<proteinExistence type="predicted"/>
<comment type="caution">
    <text evidence="2">The sequence shown here is derived from an EMBL/GenBank/DDBJ whole genome shotgun (WGS) entry which is preliminary data.</text>
</comment>
<dbReference type="PANTHER" id="PTHR28064">
    <property type="entry name" value="INNER KINETOCHORE SUBUNIT NKP2"/>
    <property type="match status" value="1"/>
</dbReference>
<reference evidence="2 3" key="1">
    <citation type="journal article" date="2017" name="G3 (Bethesda)">
        <title>First Draft Genome Sequence of the Pathogenic Fungus Lomentospora prolificans (Formerly Scedosporium prolificans).</title>
        <authorList>
            <person name="Luo R."/>
            <person name="Zimin A."/>
            <person name="Workman R."/>
            <person name="Fan Y."/>
            <person name="Pertea G."/>
            <person name="Grossman N."/>
            <person name="Wear M.P."/>
            <person name="Jia B."/>
            <person name="Miller H."/>
            <person name="Casadevall A."/>
            <person name="Timp W."/>
            <person name="Zhang S.X."/>
            <person name="Salzberg S.L."/>
        </authorList>
    </citation>
    <scope>NUCLEOTIDE SEQUENCE [LARGE SCALE GENOMIC DNA]</scope>
    <source>
        <strain evidence="2 3">JHH-5317</strain>
    </source>
</reference>
<dbReference type="OrthoDB" id="2311687at2759"/>
<evidence type="ECO:0000256" key="1">
    <source>
        <dbReference type="SAM" id="Coils"/>
    </source>
</evidence>
<dbReference type="AlphaFoldDB" id="A0A2N3N3J8"/>
<dbReference type="Pfam" id="PF09447">
    <property type="entry name" value="Cnl2_NKP2"/>
    <property type="match status" value="1"/>
</dbReference>
<dbReference type="Proteomes" id="UP000233524">
    <property type="component" value="Unassembled WGS sequence"/>
</dbReference>